<reference evidence="4" key="1">
    <citation type="submission" date="2023-06" db="EMBL/GenBank/DDBJ databases">
        <title>Survivors Of The Sea: Transcriptome response of Skeletonema marinoi to long-term dormancy.</title>
        <authorList>
            <person name="Pinder M.I.M."/>
            <person name="Kourtchenko O."/>
            <person name="Robertson E.K."/>
            <person name="Larsson T."/>
            <person name="Maumus F."/>
            <person name="Osuna-Cruz C.M."/>
            <person name="Vancaester E."/>
            <person name="Stenow R."/>
            <person name="Vandepoele K."/>
            <person name="Ploug H."/>
            <person name="Bruchert V."/>
            <person name="Godhe A."/>
            <person name="Topel M."/>
        </authorList>
    </citation>
    <scope>NUCLEOTIDE SEQUENCE</scope>
    <source>
        <strain evidence="4">R05AC</strain>
    </source>
</reference>
<dbReference type="PROSITE" id="PS50102">
    <property type="entry name" value="RRM"/>
    <property type="match status" value="1"/>
</dbReference>
<evidence type="ECO:0000259" key="3">
    <source>
        <dbReference type="PROSITE" id="PS50102"/>
    </source>
</evidence>
<accession>A0AAD8YJL4</accession>
<dbReference type="InterPro" id="IPR050374">
    <property type="entry name" value="RRT5_SRSF_SR"/>
</dbReference>
<evidence type="ECO:0000313" key="4">
    <source>
        <dbReference type="EMBL" id="KAK1746734.1"/>
    </source>
</evidence>
<dbReference type="SUPFAM" id="SSF54928">
    <property type="entry name" value="RNA-binding domain, RBD"/>
    <property type="match status" value="1"/>
</dbReference>
<dbReference type="AlphaFoldDB" id="A0AAD8YJL4"/>
<evidence type="ECO:0000313" key="5">
    <source>
        <dbReference type="Proteomes" id="UP001224775"/>
    </source>
</evidence>
<dbReference type="EMBL" id="JATAAI010000003">
    <property type="protein sequence ID" value="KAK1746734.1"/>
    <property type="molecule type" value="Genomic_DNA"/>
</dbReference>
<dbReference type="Proteomes" id="UP001224775">
    <property type="component" value="Unassembled WGS sequence"/>
</dbReference>
<evidence type="ECO:0000256" key="1">
    <source>
        <dbReference type="ARBA" id="ARBA00022884"/>
    </source>
</evidence>
<proteinExistence type="predicted"/>
<dbReference type="Gene3D" id="3.30.70.330">
    <property type="match status" value="1"/>
</dbReference>
<dbReference type="GO" id="GO:1990904">
    <property type="term" value="C:ribonucleoprotein complex"/>
    <property type="evidence" value="ECO:0007669"/>
    <property type="project" value="TreeGrafter"/>
</dbReference>
<dbReference type="PANTHER" id="PTHR23003">
    <property type="entry name" value="RNA RECOGNITION MOTIF RRM DOMAIN CONTAINING PROTEIN"/>
    <property type="match status" value="1"/>
</dbReference>
<dbReference type="InterPro" id="IPR012677">
    <property type="entry name" value="Nucleotide-bd_a/b_plait_sf"/>
</dbReference>
<feature type="domain" description="RRM" evidence="3">
    <location>
        <begin position="38"/>
        <end position="119"/>
    </location>
</feature>
<dbReference type="GO" id="GO:0003729">
    <property type="term" value="F:mRNA binding"/>
    <property type="evidence" value="ECO:0007669"/>
    <property type="project" value="TreeGrafter"/>
</dbReference>
<dbReference type="PANTHER" id="PTHR23003:SF3">
    <property type="entry name" value="FI21236P1-RELATED"/>
    <property type="match status" value="1"/>
</dbReference>
<dbReference type="InterPro" id="IPR000504">
    <property type="entry name" value="RRM_dom"/>
</dbReference>
<name>A0AAD8YJL4_9STRA</name>
<protein>
    <submittedName>
        <fullName evidence="4">RNA-binding protein</fullName>
    </submittedName>
</protein>
<dbReference type="GO" id="GO:0005634">
    <property type="term" value="C:nucleus"/>
    <property type="evidence" value="ECO:0007669"/>
    <property type="project" value="TreeGrafter"/>
</dbReference>
<keyword evidence="5" id="KW-1185">Reference proteome</keyword>
<dbReference type="GO" id="GO:0005737">
    <property type="term" value="C:cytoplasm"/>
    <property type="evidence" value="ECO:0007669"/>
    <property type="project" value="TreeGrafter"/>
</dbReference>
<organism evidence="4 5">
    <name type="scientific">Skeletonema marinoi</name>
    <dbReference type="NCBI Taxonomy" id="267567"/>
    <lineage>
        <taxon>Eukaryota</taxon>
        <taxon>Sar</taxon>
        <taxon>Stramenopiles</taxon>
        <taxon>Ochrophyta</taxon>
        <taxon>Bacillariophyta</taxon>
        <taxon>Coscinodiscophyceae</taxon>
        <taxon>Thalassiosirophycidae</taxon>
        <taxon>Thalassiosirales</taxon>
        <taxon>Skeletonemataceae</taxon>
        <taxon>Skeletonema</taxon>
        <taxon>Skeletonema marinoi-dohrnii complex</taxon>
    </lineage>
</organism>
<keyword evidence="1 2" id="KW-0694">RNA-binding</keyword>
<gene>
    <name evidence="4" type="ORF">QTG54_002078</name>
</gene>
<comment type="caution">
    <text evidence="4">The sequence shown here is derived from an EMBL/GenBank/DDBJ whole genome shotgun (WGS) entry which is preliminary data.</text>
</comment>
<sequence length="120" mass="13568">MESVVVERGVRIVPLVNLGLPGRILPPPKVEIVLPLRQSRRISTLHWEPSWDTTWQELKEHFNTVGDVQYSNVAVGRDGRKKGFGFIRFATAEEASTAIEKMNGVEFMGRPLEVRLDNKA</sequence>
<dbReference type="InterPro" id="IPR035979">
    <property type="entry name" value="RBD_domain_sf"/>
</dbReference>
<evidence type="ECO:0000256" key="2">
    <source>
        <dbReference type="PROSITE-ProRule" id="PRU00176"/>
    </source>
</evidence>
<dbReference type="Pfam" id="PF00076">
    <property type="entry name" value="RRM_1"/>
    <property type="match status" value="1"/>
</dbReference>
<dbReference type="SMART" id="SM00360">
    <property type="entry name" value="RRM"/>
    <property type="match status" value="1"/>
</dbReference>